<feature type="transmembrane region" description="Helical" evidence="2">
    <location>
        <begin position="323"/>
        <end position="343"/>
    </location>
</feature>
<keyword evidence="5" id="KW-1185">Reference proteome</keyword>
<dbReference type="PANTHER" id="PTHR10491">
    <property type="entry name" value="DTDP-4-DEHYDRORHAMNOSE REDUCTASE"/>
    <property type="match status" value="1"/>
</dbReference>
<keyword evidence="2" id="KW-1133">Transmembrane helix</keyword>
<dbReference type="EC" id="1.1.1.133" evidence="1"/>
<dbReference type="InterPro" id="IPR036291">
    <property type="entry name" value="NAD(P)-bd_dom_sf"/>
</dbReference>
<keyword evidence="1" id="KW-0560">Oxidoreductase</keyword>
<feature type="domain" description="NAD-dependent epimerase/dehydratase" evidence="3">
    <location>
        <begin position="16"/>
        <end position="224"/>
    </location>
</feature>
<keyword evidence="2" id="KW-0472">Membrane</keyword>
<evidence type="ECO:0000256" key="1">
    <source>
        <dbReference type="RuleBase" id="RU364082"/>
    </source>
</evidence>
<evidence type="ECO:0000313" key="4">
    <source>
        <dbReference type="EMBL" id="MBC8557196.1"/>
    </source>
</evidence>
<feature type="transmembrane region" description="Helical" evidence="2">
    <location>
        <begin position="363"/>
        <end position="388"/>
    </location>
</feature>
<dbReference type="RefSeq" id="WP_249304201.1">
    <property type="nucleotide sequence ID" value="NZ_JACRSW010000027.1"/>
</dbReference>
<gene>
    <name evidence="4" type="ORF">H8700_05700</name>
</gene>
<name>A0ABR7MTS3_9FIRM</name>
<evidence type="ECO:0000313" key="5">
    <source>
        <dbReference type="Proteomes" id="UP000637513"/>
    </source>
</evidence>
<comment type="similarity">
    <text evidence="1">Belongs to the dTDP-4-dehydrorhamnose reductase family.</text>
</comment>
<protein>
    <recommendedName>
        <fullName evidence="1">dTDP-4-dehydrorhamnose reductase</fullName>
        <ecNumber evidence="1">1.1.1.133</ecNumber>
    </recommendedName>
</protein>
<sequence length="725" mass="83462">MKVFIAGSYNAFTNELIKKFHKENDKVYVLTGEQYHGNKPHNVFEQYTFPYTGDSIIEVLDSVQPDIILFTGAYDTNFKWQNMRSESMHYMSGLINILMSANVQHTKQFIYLSSSEVFSDPQEEFIKADTPTSAMDYKGIAITQGEELCRHFRATTGLNVSVLRIDHMYKEPLDIEDCTDPLSHVCKEALNTGTVTVNDNIHFSMIHVSDVVFGIYQFVQEKKHKKDLYHISSQKLLSDFDIAKLIHSVDDSIIIEDNTTGTPVSLALDNSEFCEEYHFSVFNSYEKTIPAIYKKMRKRRKDFLDQTNKNTSKNRIIQRIKTLFAAMLPFIENLVIFIPVFMINNRAVGSGYFDKLDFFLLYVLLFAGIYGTKQAVFSAALSVIGYCFRQLYFRTGIELLIDYNTYLWIAQLFIVAMAVGRLRDSTKNITYEKEEEIAFLSSQLQDLVHINDSNNRIKNIYQNRIIDYDDSLVKIYSITSQLDSVEEGAILFYAADIISRILKTPDVAIYQVANADYCRLFSATSDQAKVLGKSVKYSEMTDMTDMLNNKQVYINKTMNEDYPLMASAIYRNDKPLEIIMIWGLSFEKMTQYQANLLTVLGFMIYNSVDRAERYLDALANTRFIKDTRLLTADAFMELCHIYQDAMDKHLTEYTVLQVASQKEMSYTEWSTLLSSKLRFSDYIGLDNQNRICILLTNSNTGDAQFIITRMQELGLSCVPKKEVVS</sequence>
<dbReference type="SUPFAM" id="SSF51735">
    <property type="entry name" value="NAD(P)-binding Rossmann-fold domains"/>
    <property type="match status" value="1"/>
</dbReference>
<organism evidence="4 5">
    <name type="scientific">Jutongia hominis</name>
    <dbReference type="NCBI Taxonomy" id="2763664"/>
    <lineage>
        <taxon>Bacteria</taxon>
        <taxon>Bacillati</taxon>
        <taxon>Bacillota</taxon>
        <taxon>Clostridia</taxon>
        <taxon>Lachnospirales</taxon>
        <taxon>Lachnospiraceae</taxon>
        <taxon>Jutongia</taxon>
    </lineage>
</organism>
<dbReference type="Pfam" id="PF01370">
    <property type="entry name" value="Epimerase"/>
    <property type="match status" value="1"/>
</dbReference>
<dbReference type="Gene3D" id="3.40.50.720">
    <property type="entry name" value="NAD(P)-binding Rossmann-like Domain"/>
    <property type="match status" value="1"/>
</dbReference>
<evidence type="ECO:0000259" key="3">
    <source>
        <dbReference type="Pfam" id="PF01370"/>
    </source>
</evidence>
<dbReference type="Proteomes" id="UP000637513">
    <property type="component" value="Unassembled WGS sequence"/>
</dbReference>
<proteinExistence type="inferred from homology"/>
<keyword evidence="1" id="KW-0521">NADP</keyword>
<keyword evidence="2" id="KW-0812">Transmembrane</keyword>
<comment type="caution">
    <text evidence="4">The sequence shown here is derived from an EMBL/GenBank/DDBJ whole genome shotgun (WGS) entry which is preliminary data.</text>
</comment>
<evidence type="ECO:0000256" key="2">
    <source>
        <dbReference type="SAM" id="Phobius"/>
    </source>
</evidence>
<dbReference type="InterPro" id="IPR001509">
    <property type="entry name" value="Epimerase_deHydtase"/>
</dbReference>
<comment type="pathway">
    <text evidence="1">Carbohydrate biosynthesis; dTDP-L-rhamnose biosynthesis.</text>
</comment>
<dbReference type="InterPro" id="IPR005913">
    <property type="entry name" value="dTDP_dehydrorham_reduct"/>
</dbReference>
<comment type="function">
    <text evidence="1">Catalyzes the reduction of dTDP-6-deoxy-L-lyxo-4-hexulose to yield dTDP-L-rhamnose.</text>
</comment>
<reference evidence="4 5" key="1">
    <citation type="submission" date="2020-08" db="EMBL/GenBank/DDBJ databases">
        <title>Genome public.</title>
        <authorList>
            <person name="Liu C."/>
            <person name="Sun Q."/>
        </authorList>
    </citation>
    <scope>NUCLEOTIDE SEQUENCE [LARGE SCALE GENOMIC DNA]</scope>
    <source>
        <strain evidence="4 5">BX3</strain>
    </source>
</reference>
<accession>A0ABR7MTS3</accession>
<dbReference type="PANTHER" id="PTHR10491:SF4">
    <property type="entry name" value="METHIONINE ADENOSYLTRANSFERASE 2 SUBUNIT BETA"/>
    <property type="match status" value="1"/>
</dbReference>
<dbReference type="EMBL" id="JACRSW010000027">
    <property type="protein sequence ID" value="MBC8557196.1"/>
    <property type="molecule type" value="Genomic_DNA"/>
</dbReference>
<feature type="transmembrane region" description="Helical" evidence="2">
    <location>
        <begin position="400"/>
        <end position="420"/>
    </location>
</feature>